<dbReference type="Proteomes" id="UP001382904">
    <property type="component" value="Unassembled WGS sequence"/>
</dbReference>
<name>A0ABU8U1T7_9ACTN</name>
<dbReference type="Pfam" id="PF19993">
    <property type="entry name" value="DO-GTPase2"/>
    <property type="match status" value="1"/>
</dbReference>
<keyword evidence="2" id="KW-1133">Transmembrane helix</keyword>
<keyword evidence="2" id="KW-0812">Transmembrane</keyword>
<keyword evidence="2" id="KW-0472">Membrane</keyword>
<proteinExistence type="predicted"/>
<keyword evidence="5" id="KW-1185">Reference proteome</keyword>
<evidence type="ECO:0000313" key="5">
    <source>
        <dbReference type="Proteomes" id="UP001382904"/>
    </source>
</evidence>
<feature type="transmembrane region" description="Helical" evidence="2">
    <location>
        <begin position="296"/>
        <end position="320"/>
    </location>
</feature>
<evidence type="ECO:0000256" key="2">
    <source>
        <dbReference type="SAM" id="Phobius"/>
    </source>
</evidence>
<dbReference type="InterPro" id="IPR045528">
    <property type="entry name" value="DO-GTPase2"/>
</dbReference>
<feature type="region of interest" description="Disordered" evidence="1">
    <location>
        <begin position="253"/>
        <end position="287"/>
    </location>
</feature>
<organism evidence="4 5">
    <name type="scientific">Streptomyces caledonius</name>
    <dbReference type="NCBI Taxonomy" id="3134107"/>
    <lineage>
        <taxon>Bacteria</taxon>
        <taxon>Bacillati</taxon>
        <taxon>Actinomycetota</taxon>
        <taxon>Actinomycetes</taxon>
        <taxon>Kitasatosporales</taxon>
        <taxon>Streptomycetaceae</taxon>
        <taxon>Streptomyces</taxon>
    </lineage>
</organism>
<evidence type="ECO:0000313" key="4">
    <source>
        <dbReference type="EMBL" id="MEJ8641845.1"/>
    </source>
</evidence>
<feature type="domain" description="Double-GTPase 2" evidence="3">
    <location>
        <begin position="3"/>
        <end position="185"/>
    </location>
</feature>
<evidence type="ECO:0000259" key="3">
    <source>
        <dbReference type="Pfam" id="PF19993"/>
    </source>
</evidence>
<evidence type="ECO:0000256" key="1">
    <source>
        <dbReference type="SAM" id="MobiDB-lite"/>
    </source>
</evidence>
<accession>A0ABU8U1T7</accession>
<comment type="caution">
    <text evidence="4">The sequence shown here is derived from an EMBL/GenBank/DDBJ whole genome shotgun (WGS) entry which is preliminary data.</text>
</comment>
<reference evidence="4 5" key="1">
    <citation type="submission" date="2024-03" db="EMBL/GenBank/DDBJ databases">
        <title>Novel Streptomyces species of biotechnological and ecological value are a feature of Machair soil.</title>
        <authorList>
            <person name="Prole J.R."/>
            <person name="Goodfellow M."/>
            <person name="Allenby N."/>
            <person name="Ward A.C."/>
        </authorList>
    </citation>
    <scope>NUCLEOTIDE SEQUENCE [LARGE SCALE GENOMIC DNA]</scope>
    <source>
        <strain evidence="4 5">MS1.HAVA.3</strain>
    </source>
</reference>
<sequence>MHLPLIGGTSAGKTMLMAAMLEGLRSWSHQSRLTVEYASPDDLREANTLNRQLSQSGWTLKTQGGQPRALMLLVGRGRRRRLLYLYDPMGESLRDADTTRRQGYLAHADGVLLVTDVLAAPVVRRALSAGDPERAAAARLADLGPVETYAGFTGELQGLGGRRKRLAVATVVTKRDVLDQLTSLPRPSEPVDGWLGAIGLDELVRALGHDFAAARYWVVSARAATGAGALDSEQRRAAEPGAVAAVAHRAARRAAHGGPAGHPGRAGRTGRTGPAGHRGKDQHPMMTPQIVRGRRLMLVLFVTAVVVTAAAAVAALVRYVPQWIGS</sequence>
<dbReference type="EMBL" id="JBBKAM010000002">
    <property type="protein sequence ID" value="MEJ8641845.1"/>
    <property type="molecule type" value="Genomic_DNA"/>
</dbReference>
<protein>
    <recommendedName>
        <fullName evidence="3">Double-GTPase 2 domain-containing protein</fullName>
    </recommendedName>
</protein>
<gene>
    <name evidence="4" type="ORF">WKI68_10970</name>
</gene>